<organism evidence="1 2">
    <name type="scientific">Erwinia phage pEa_SNUABM_5</name>
    <dbReference type="NCBI Taxonomy" id="2797313"/>
    <lineage>
        <taxon>Viruses</taxon>
        <taxon>Duplodnaviria</taxon>
        <taxon>Heunggongvirae</taxon>
        <taxon>Uroviricota</taxon>
        <taxon>Caudoviricetes</taxon>
        <taxon>Rivsvirus</taxon>
        <taxon>Rivsvirus SNUABM5</taxon>
    </lineage>
</organism>
<dbReference type="Proteomes" id="UP000596123">
    <property type="component" value="Segment"/>
</dbReference>
<evidence type="ECO:0000313" key="1">
    <source>
        <dbReference type="EMBL" id="QQO90433.1"/>
    </source>
</evidence>
<gene>
    <name evidence="1" type="ORF">pEaSNUABM5_00291</name>
</gene>
<dbReference type="EMBL" id="MW366843">
    <property type="protein sequence ID" value="QQO90433.1"/>
    <property type="molecule type" value="Genomic_DNA"/>
</dbReference>
<keyword evidence="2" id="KW-1185">Reference proteome</keyword>
<accession>A0A7T8EPR0</accession>
<evidence type="ECO:0000313" key="2">
    <source>
        <dbReference type="Proteomes" id="UP000596123"/>
    </source>
</evidence>
<protein>
    <submittedName>
        <fullName evidence="1">Uncharacterized protein</fullName>
    </submittedName>
</protein>
<reference evidence="1 2" key="1">
    <citation type="submission" date="2020-12" db="EMBL/GenBank/DDBJ databases">
        <title>Complete genome sequence of Erwinia phage pEa_SNUABM_5.</title>
        <authorList>
            <person name="Kim S.G."/>
            <person name="Lee S.B."/>
            <person name="Kwon J."/>
            <person name="Park S.C."/>
        </authorList>
    </citation>
    <scope>NUCLEOTIDE SEQUENCE [LARGE SCALE GENOMIC DNA]</scope>
</reference>
<proteinExistence type="predicted"/>
<sequence length="125" mass="14505">MTQTTKTSHSRTNTEFPGMTDTEVESFLLSPACGFIKVRKLEEGEWIGLLRLAFTLSVCCGVGSITCFKYRWCFEDPAEAEHMFATLESYDDPPQEDHRHSLRGHRYWGRKPLLKMKDENGIDRW</sequence>
<name>A0A7T8EPR0_9CAUD</name>